<proteinExistence type="predicted"/>
<gene>
    <name evidence="2" type="ORF">FNJ60_03505</name>
</gene>
<name>A0A5D3EH48_9BACE</name>
<accession>A0A5D3EH48</accession>
<protein>
    <recommendedName>
        <fullName evidence="4">DUF4384 domain-containing protein</fullName>
    </recommendedName>
</protein>
<reference evidence="2 3" key="1">
    <citation type="submission" date="2019-07" db="EMBL/GenBank/DDBJ databases">
        <title>Draft Genome Sequences of Bacteroides pyogenes Strains Isolated from the Uterus Holstein Dairy Cows with Metritis.</title>
        <authorList>
            <person name="Cunha F."/>
            <person name="Galvao K.N."/>
            <person name="Jeon S.J."/>
            <person name="Jeong K.C."/>
        </authorList>
    </citation>
    <scope>NUCLEOTIDE SEQUENCE [LARGE SCALE GENOMIC DNA]</scope>
    <source>
        <strain evidence="2 3">KG-31</strain>
    </source>
</reference>
<organism evidence="2 3">
    <name type="scientific">Bacteroides pyogenes</name>
    <dbReference type="NCBI Taxonomy" id="310300"/>
    <lineage>
        <taxon>Bacteria</taxon>
        <taxon>Pseudomonadati</taxon>
        <taxon>Bacteroidota</taxon>
        <taxon>Bacteroidia</taxon>
        <taxon>Bacteroidales</taxon>
        <taxon>Bacteroidaceae</taxon>
        <taxon>Bacteroides</taxon>
    </lineage>
</organism>
<evidence type="ECO:0000313" key="3">
    <source>
        <dbReference type="Proteomes" id="UP000324383"/>
    </source>
</evidence>
<feature type="chain" id="PRO_5030116314" description="DUF4384 domain-containing protein" evidence="1">
    <location>
        <begin position="20"/>
        <end position="205"/>
    </location>
</feature>
<dbReference type="RefSeq" id="WP_148727607.1">
    <property type="nucleotide sequence ID" value="NZ_CP197398.1"/>
</dbReference>
<feature type="signal peptide" evidence="1">
    <location>
        <begin position="1"/>
        <end position="19"/>
    </location>
</feature>
<evidence type="ECO:0000256" key="1">
    <source>
        <dbReference type="SAM" id="SignalP"/>
    </source>
</evidence>
<dbReference type="EMBL" id="VKLW01000005">
    <property type="protein sequence ID" value="TYK34840.1"/>
    <property type="molecule type" value="Genomic_DNA"/>
</dbReference>
<sequence length="205" mass="23708">MREFVSFLLLFMAASSAVSQTVFKSSVDTCMVQAIVNMDLSEELQKKYKEDFICASAIIGSSLDNGEIRCYYLDDRYDFDLHSIQKGDTVTIIFPLSASEGQKRATAIKNHSLVKRLESHGNDYIDIDFWNVEQKLNFPPTLDDGLFLKWEIAKQRFMKHIKKDCQGLHRLDTDDEEELSLSKRTFAQLYCIYILAHNETIRDKK</sequence>
<keyword evidence="1" id="KW-0732">Signal</keyword>
<evidence type="ECO:0008006" key="4">
    <source>
        <dbReference type="Google" id="ProtNLM"/>
    </source>
</evidence>
<dbReference type="AlphaFoldDB" id="A0A5D3EH48"/>
<dbReference type="Proteomes" id="UP000324383">
    <property type="component" value="Unassembled WGS sequence"/>
</dbReference>
<keyword evidence="3" id="KW-1185">Reference proteome</keyword>
<evidence type="ECO:0000313" key="2">
    <source>
        <dbReference type="EMBL" id="TYK34840.1"/>
    </source>
</evidence>
<comment type="caution">
    <text evidence="2">The sequence shown here is derived from an EMBL/GenBank/DDBJ whole genome shotgun (WGS) entry which is preliminary data.</text>
</comment>